<dbReference type="AlphaFoldDB" id="A0A410RW74"/>
<protein>
    <submittedName>
        <fullName evidence="1">Uncharacterized protein</fullName>
    </submittedName>
</protein>
<organism evidence="1 2">
    <name type="scientific">Corallococcus coralloides</name>
    <name type="common">Myxococcus coralloides</name>
    <dbReference type="NCBI Taxonomy" id="184914"/>
    <lineage>
        <taxon>Bacteria</taxon>
        <taxon>Pseudomonadati</taxon>
        <taxon>Myxococcota</taxon>
        <taxon>Myxococcia</taxon>
        <taxon>Myxococcales</taxon>
        <taxon>Cystobacterineae</taxon>
        <taxon>Myxococcaceae</taxon>
        <taxon>Corallococcus</taxon>
    </lineage>
</organism>
<evidence type="ECO:0000313" key="2">
    <source>
        <dbReference type="Proteomes" id="UP000288758"/>
    </source>
</evidence>
<dbReference type="RefSeq" id="WP_205694612.1">
    <property type="nucleotide sequence ID" value="NZ_CP034669.1"/>
</dbReference>
<gene>
    <name evidence="1" type="ORF">EJ065_4551</name>
</gene>
<sequence length="167" mass="17623">MPGNNTTQGQRAMMTVLDAPLPELIERLGRAVADAQHALDINSLDIAKRMSERTVDLGDGQLWSLLALGFTPTFYAFAEATLEAKLTFTIRESTEFSVGGGATGGMAGVFSVTVNAEYSRKYGFEVQGASSIAARLVSLPPPARLHQLLNEIAAQPPAPAASTNTSA</sequence>
<dbReference type="Proteomes" id="UP000288758">
    <property type="component" value="Chromosome"/>
</dbReference>
<dbReference type="EMBL" id="CP034669">
    <property type="protein sequence ID" value="QAT86101.1"/>
    <property type="molecule type" value="Genomic_DNA"/>
</dbReference>
<name>A0A410RW74_CORCK</name>
<reference evidence="1 2" key="1">
    <citation type="submission" date="2018-12" db="EMBL/GenBank/DDBJ databases">
        <title>Complete Genome Sequence of the Corallopyronin A producing Myxobacterium Corallococcus coralloides B035.</title>
        <authorList>
            <person name="Bouhired S.M."/>
            <person name="Rupp O."/>
            <person name="Blom J."/>
            <person name="Schaeberle T.F."/>
            <person name="Kehraus S."/>
            <person name="Schiefer A."/>
            <person name="Pfarr K."/>
            <person name="Goesmann A."/>
            <person name="Hoerauf A."/>
            <person name="Koenig G.M."/>
        </authorList>
    </citation>
    <scope>NUCLEOTIDE SEQUENCE [LARGE SCALE GENOMIC DNA]</scope>
    <source>
        <strain evidence="1 2">B035</strain>
    </source>
</reference>
<evidence type="ECO:0000313" key="1">
    <source>
        <dbReference type="EMBL" id="QAT86101.1"/>
    </source>
</evidence>
<accession>A0A410RW74</accession>
<proteinExistence type="predicted"/>